<organism evidence="1 2">
    <name type="scientific">Secundilactobacillus angelensis</name>
    <dbReference type="NCBI Taxonomy" id="2722706"/>
    <lineage>
        <taxon>Bacteria</taxon>
        <taxon>Bacillati</taxon>
        <taxon>Bacillota</taxon>
        <taxon>Bacilli</taxon>
        <taxon>Lactobacillales</taxon>
        <taxon>Lactobacillaceae</taxon>
        <taxon>Secundilactobacillus</taxon>
    </lineage>
</organism>
<keyword evidence="2" id="KW-1185">Reference proteome</keyword>
<protein>
    <submittedName>
        <fullName evidence="1">Uncharacterized protein</fullName>
    </submittedName>
</protein>
<sequence>MDNETNKELYQHLFGRGWAWAMLKKVALDELIKRSDYGDSEATSYLRLYTSKMNVPKRPKLVIKYKFIH</sequence>
<dbReference type="RefSeq" id="WP_168924420.1">
    <property type="nucleotide sequence ID" value="NZ_JAAXLJ010000003.1"/>
</dbReference>
<name>A0ABX1KV36_9LACO</name>
<dbReference type="EMBL" id="JAAXLJ010000003">
    <property type="protein sequence ID" value="NLR17803.1"/>
    <property type="molecule type" value="Genomic_DNA"/>
</dbReference>
<accession>A0ABX1KV36</accession>
<reference evidence="1 2" key="1">
    <citation type="submission" date="2020-04" db="EMBL/GenBank/DDBJ databases">
        <title>A novel species of genus Lactobacillus that was isolated from fermented food Zha-chili.</title>
        <authorList>
            <person name="Zhang Z."/>
        </authorList>
    </citation>
    <scope>NUCLEOTIDE SEQUENCE [LARGE SCALE GENOMIC DNA]</scope>
    <source>
        <strain evidence="2">HBUAS51383</strain>
    </source>
</reference>
<dbReference type="Proteomes" id="UP000763447">
    <property type="component" value="Unassembled WGS sequence"/>
</dbReference>
<evidence type="ECO:0000313" key="2">
    <source>
        <dbReference type="Proteomes" id="UP000763447"/>
    </source>
</evidence>
<comment type="caution">
    <text evidence="1">The sequence shown here is derived from an EMBL/GenBank/DDBJ whole genome shotgun (WGS) entry which is preliminary data.</text>
</comment>
<gene>
    <name evidence="1" type="ORF">HC026_02585</name>
</gene>
<evidence type="ECO:0000313" key="1">
    <source>
        <dbReference type="EMBL" id="NLR17803.1"/>
    </source>
</evidence>
<proteinExistence type="predicted"/>